<name>A0AAD3RS22_CRYJA</name>
<evidence type="ECO:0000313" key="2">
    <source>
        <dbReference type="EMBL" id="GLJ59469.1"/>
    </source>
</evidence>
<organism evidence="2 3">
    <name type="scientific">Cryptomeria japonica</name>
    <name type="common">Japanese cedar</name>
    <name type="synonym">Cupressus japonica</name>
    <dbReference type="NCBI Taxonomy" id="3369"/>
    <lineage>
        <taxon>Eukaryota</taxon>
        <taxon>Viridiplantae</taxon>
        <taxon>Streptophyta</taxon>
        <taxon>Embryophyta</taxon>
        <taxon>Tracheophyta</taxon>
        <taxon>Spermatophyta</taxon>
        <taxon>Pinopsida</taxon>
        <taxon>Pinidae</taxon>
        <taxon>Conifers II</taxon>
        <taxon>Cupressales</taxon>
        <taxon>Cupressaceae</taxon>
        <taxon>Cryptomeria</taxon>
    </lineage>
</organism>
<keyword evidence="3" id="KW-1185">Reference proteome</keyword>
<dbReference type="AlphaFoldDB" id="A0AAD3RS22"/>
<accession>A0AAD3RS22</accession>
<reference evidence="2" key="1">
    <citation type="submission" date="2022-12" db="EMBL/GenBank/DDBJ databases">
        <title>Chromosome-Level Genome Assembly of Japanese Cedar (Cryptomeriajaponica D. Don).</title>
        <authorList>
            <person name="Fujino T."/>
            <person name="Yamaguchi K."/>
            <person name="Yokoyama T."/>
            <person name="Hamanaka T."/>
            <person name="Harazono Y."/>
            <person name="Kamada H."/>
            <person name="Kobayashi W."/>
            <person name="Ujino-Ihara T."/>
            <person name="Uchiyama K."/>
            <person name="Matsumoto A."/>
            <person name="Izuno A."/>
            <person name="Tsumura Y."/>
            <person name="Toyoda A."/>
            <person name="Shigenobu S."/>
            <person name="Moriguchi Y."/>
            <person name="Ueno S."/>
            <person name="Kasahara M."/>
        </authorList>
    </citation>
    <scope>NUCLEOTIDE SEQUENCE</scope>
</reference>
<comment type="caution">
    <text evidence="2">The sequence shown here is derived from an EMBL/GenBank/DDBJ whole genome shotgun (WGS) entry which is preliminary data.</text>
</comment>
<dbReference type="Proteomes" id="UP001234787">
    <property type="component" value="Unassembled WGS sequence"/>
</dbReference>
<proteinExistence type="predicted"/>
<protein>
    <submittedName>
        <fullName evidence="2">Uncharacterized protein</fullName>
    </submittedName>
</protein>
<dbReference type="EMBL" id="BSEH01000728">
    <property type="protein sequence ID" value="GLJ59161.1"/>
    <property type="molecule type" value="Genomic_DNA"/>
</dbReference>
<evidence type="ECO:0000313" key="3">
    <source>
        <dbReference type="Proteomes" id="UP001234787"/>
    </source>
</evidence>
<sequence>MTPFARHGTGFPLSHCVIPVEAPVGQSQKGKLKTIGLNLRGYGFTNQWNRALLPTDRCFALCPLREGRSTSASKPGILAQSQQMRYHKSKLSRLHPSSQIHSTGLPFWGGRDTIGKKETLEAKDED</sequence>
<gene>
    <name evidence="1" type="ORF">SUGI_1495520</name>
    <name evidence="2" type="ORF">SUGI_1509740</name>
</gene>
<dbReference type="EMBL" id="BSEH01000953">
    <property type="protein sequence ID" value="GLJ59469.1"/>
    <property type="molecule type" value="Genomic_DNA"/>
</dbReference>
<evidence type="ECO:0000313" key="1">
    <source>
        <dbReference type="EMBL" id="GLJ59161.1"/>
    </source>
</evidence>